<comment type="caution">
    <text evidence="3">The sequence shown here is derived from an EMBL/GenBank/DDBJ whole genome shotgun (WGS) entry which is preliminary data.</text>
</comment>
<evidence type="ECO:0000313" key="3">
    <source>
        <dbReference type="EMBL" id="CAI2189938.1"/>
    </source>
</evidence>
<evidence type="ECO:0000256" key="1">
    <source>
        <dbReference type="SAM" id="Phobius"/>
    </source>
</evidence>
<dbReference type="InterPro" id="IPR003450">
    <property type="entry name" value="Replication_origin-bd"/>
</dbReference>
<keyword evidence="1" id="KW-0472">Membrane</keyword>
<dbReference type="GO" id="GO:0003688">
    <property type="term" value="F:DNA replication origin binding"/>
    <property type="evidence" value="ECO:0007669"/>
    <property type="project" value="InterPro"/>
</dbReference>
<keyword evidence="1" id="KW-0812">Transmembrane</keyword>
<dbReference type="GO" id="GO:0006260">
    <property type="term" value="P:DNA replication"/>
    <property type="evidence" value="ECO:0007669"/>
    <property type="project" value="InterPro"/>
</dbReference>
<dbReference type="OrthoDB" id="2408649at2759"/>
<dbReference type="Proteomes" id="UP001153678">
    <property type="component" value="Unassembled WGS sequence"/>
</dbReference>
<dbReference type="AlphaFoldDB" id="A0A9W4T300"/>
<dbReference type="Pfam" id="PF02399">
    <property type="entry name" value="Herpes_ori_bp"/>
    <property type="match status" value="1"/>
</dbReference>
<gene>
    <name evidence="3" type="ORF">FWILDA_LOCUS14327</name>
</gene>
<reference evidence="3" key="1">
    <citation type="submission" date="2022-08" db="EMBL/GenBank/DDBJ databases">
        <authorList>
            <person name="Kallberg Y."/>
            <person name="Tangrot J."/>
            <person name="Rosling A."/>
        </authorList>
    </citation>
    <scope>NUCLEOTIDE SEQUENCE</scope>
    <source>
        <strain evidence="3">Wild A</strain>
    </source>
</reference>
<evidence type="ECO:0000313" key="4">
    <source>
        <dbReference type="Proteomes" id="UP001153678"/>
    </source>
</evidence>
<feature type="domain" description="Replication origin-binding protein" evidence="2">
    <location>
        <begin position="7"/>
        <end position="77"/>
    </location>
</feature>
<sequence length="110" mass="12634">MSSDTNTRKSENAIHDVLRFVRHILAMDAFANTLILTFLQVYHGKNIHVVNNKYQSHIAFVSTEAVMARALVEKASKLSKSDNSHIRTHAYYRDMNGKQRRKDFSDINIA</sequence>
<proteinExistence type="predicted"/>
<evidence type="ECO:0000259" key="2">
    <source>
        <dbReference type="Pfam" id="PF02399"/>
    </source>
</evidence>
<accession>A0A9W4T300</accession>
<feature type="transmembrane region" description="Helical" evidence="1">
    <location>
        <begin position="20"/>
        <end position="42"/>
    </location>
</feature>
<keyword evidence="4" id="KW-1185">Reference proteome</keyword>
<organism evidence="3 4">
    <name type="scientific">Funneliformis geosporum</name>
    <dbReference type="NCBI Taxonomy" id="1117311"/>
    <lineage>
        <taxon>Eukaryota</taxon>
        <taxon>Fungi</taxon>
        <taxon>Fungi incertae sedis</taxon>
        <taxon>Mucoromycota</taxon>
        <taxon>Glomeromycotina</taxon>
        <taxon>Glomeromycetes</taxon>
        <taxon>Glomerales</taxon>
        <taxon>Glomeraceae</taxon>
        <taxon>Funneliformis</taxon>
    </lineage>
</organism>
<dbReference type="GO" id="GO:0005524">
    <property type="term" value="F:ATP binding"/>
    <property type="evidence" value="ECO:0007669"/>
    <property type="project" value="InterPro"/>
</dbReference>
<name>A0A9W4T300_9GLOM</name>
<protein>
    <submittedName>
        <fullName evidence="3">126_t:CDS:1</fullName>
    </submittedName>
</protein>
<dbReference type="EMBL" id="CAMKVN010006141">
    <property type="protein sequence ID" value="CAI2189938.1"/>
    <property type="molecule type" value="Genomic_DNA"/>
</dbReference>
<keyword evidence="1" id="KW-1133">Transmembrane helix</keyword>